<gene>
    <name evidence="2" type="ORF">EVAR_66370_1</name>
</gene>
<protein>
    <submittedName>
        <fullName evidence="2">Uncharacterized protein</fullName>
    </submittedName>
</protein>
<dbReference type="EMBL" id="BGZK01001893">
    <property type="protein sequence ID" value="GBP87891.1"/>
    <property type="molecule type" value="Genomic_DNA"/>
</dbReference>
<evidence type="ECO:0000313" key="3">
    <source>
        <dbReference type="Proteomes" id="UP000299102"/>
    </source>
</evidence>
<feature type="compositionally biased region" description="Basic and acidic residues" evidence="1">
    <location>
        <begin position="88"/>
        <end position="99"/>
    </location>
</feature>
<organism evidence="2 3">
    <name type="scientific">Eumeta variegata</name>
    <name type="common">Bagworm moth</name>
    <name type="synonym">Eumeta japonica</name>
    <dbReference type="NCBI Taxonomy" id="151549"/>
    <lineage>
        <taxon>Eukaryota</taxon>
        <taxon>Metazoa</taxon>
        <taxon>Ecdysozoa</taxon>
        <taxon>Arthropoda</taxon>
        <taxon>Hexapoda</taxon>
        <taxon>Insecta</taxon>
        <taxon>Pterygota</taxon>
        <taxon>Neoptera</taxon>
        <taxon>Endopterygota</taxon>
        <taxon>Lepidoptera</taxon>
        <taxon>Glossata</taxon>
        <taxon>Ditrysia</taxon>
        <taxon>Tineoidea</taxon>
        <taxon>Psychidae</taxon>
        <taxon>Oiketicinae</taxon>
        <taxon>Eumeta</taxon>
    </lineage>
</organism>
<feature type="region of interest" description="Disordered" evidence="1">
    <location>
        <begin position="84"/>
        <end position="108"/>
    </location>
</feature>
<sequence length="160" mass="18247">MSAGSAEVLNGLFEEELFMRPHAFPYEFQVSMWGMIVINRSGFSEGYKVQFIPSVAVFPWNIQNYPTDLTCFDEGRETWAASNQIRQVDSEKSAVTDERRDEDESDTVEHNRWANEQMSYQKVIRKMVTAAYGHSQAQSSHLRVASHMGGNRIFNRVGSG</sequence>
<evidence type="ECO:0000313" key="2">
    <source>
        <dbReference type="EMBL" id="GBP87891.1"/>
    </source>
</evidence>
<reference evidence="2 3" key="1">
    <citation type="journal article" date="2019" name="Commun. Biol.">
        <title>The bagworm genome reveals a unique fibroin gene that provides high tensile strength.</title>
        <authorList>
            <person name="Kono N."/>
            <person name="Nakamura H."/>
            <person name="Ohtoshi R."/>
            <person name="Tomita M."/>
            <person name="Numata K."/>
            <person name="Arakawa K."/>
        </authorList>
    </citation>
    <scope>NUCLEOTIDE SEQUENCE [LARGE SCALE GENOMIC DNA]</scope>
</reference>
<dbReference type="AlphaFoldDB" id="A0A4C1ZGE1"/>
<accession>A0A4C1ZGE1</accession>
<keyword evidence="3" id="KW-1185">Reference proteome</keyword>
<comment type="caution">
    <text evidence="2">The sequence shown here is derived from an EMBL/GenBank/DDBJ whole genome shotgun (WGS) entry which is preliminary data.</text>
</comment>
<proteinExistence type="predicted"/>
<name>A0A4C1ZGE1_EUMVA</name>
<evidence type="ECO:0000256" key="1">
    <source>
        <dbReference type="SAM" id="MobiDB-lite"/>
    </source>
</evidence>
<dbReference type="Proteomes" id="UP000299102">
    <property type="component" value="Unassembled WGS sequence"/>
</dbReference>